<dbReference type="GO" id="GO:0004674">
    <property type="term" value="F:protein serine/threonine kinase activity"/>
    <property type="evidence" value="ECO:0007669"/>
    <property type="project" value="UniProtKB-KW"/>
</dbReference>
<evidence type="ECO:0000256" key="2">
    <source>
        <dbReference type="ARBA" id="ARBA00022527"/>
    </source>
</evidence>
<evidence type="ECO:0000313" key="12">
    <source>
        <dbReference type="Proteomes" id="UP000199690"/>
    </source>
</evidence>
<keyword evidence="2 10" id="KW-0723">Serine/threonine-protein kinase</keyword>
<evidence type="ECO:0000313" key="10">
    <source>
        <dbReference type="EMBL" id="SEG49237.1"/>
    </source>
</evidence>
<evidence type="ECO:0000256" key="7">
    <source>
        <dbReference type="SAM" id="MobiDB-lite"/>
    </source>
</evidence>
<evidence type="ECO:0000256" key="4">
    <source>
        <dbReference type="ARBA" id="ARBA00022741"/>
    </source>
</evidence>
<dbReference type="PROSITE" id="PS50011">
    <property type="entry name" value="PROTEIN_KINASE_DOM"/>
    <property type="match status" value="1"/>
</dbReference>
<keyword evidence="8" id="KW-0472">Membrane</keyword>
<dbReference type="InterPro" id="IPR000719">
    <property type="entry name" value="Prot_kinase_dom"/>
</dbReference>
<evidence type="ECO:0000256" key="8">
    <source>
        <dbReference type="SAM" id="Phobius"/>
    </source>
</evidence>
<evidence type="ECO:0000256" key="6">
    <source>
        <dbReference type="ARBA" id="ARBA00022840"/>
    </source>
</evidence>
<dbReference type="EC" id="2.7.11.1" evidence="1"/>
<proteinExistence type="predicted"/>
<feature type="region of interest" description="Disordered" evidence="7">
    <location>
        <begin position="280"/>
        <end position="335"/>
    </location>
</feature>
<dbReference type="SMR" id="A0A1H6AMF0"/>
<dbReference type="RefSeq" id="WP_093356858.1">
    <property type="nucleotide sequence ID" value="NZ_FNVB01000003.1"/>
</dbReference>
<organism evidence="10 13">
    <name type="scientific">Saccharopolyspora kobensis</name>
    <dbReference type="NCBI Taxonomy" id="146035"/>
    <lineage>
        <taxon>Bacteria</taxon>
        <taxon>Bacillati</taxon>
        <taxon>Actinomycetota</taxon>
        <taxon>Actinomycetes</taxon>
        <taxon>Pseudonocardiales</taxon>
        <taxon>Pseudonocardiaceae</taxon>
        <taxon>Saccharopolyspora</taxon>
    </lineage>
</organism>
<name>A0A1H6AMF0_9PSEU</name>
<dbReference type="PANTHER" id="PTHR43289:SF6">
    <property type="entry name" value="SERINE_THREONINE-PROTEIN KINASE NEKL-3"/>
    <property type="match status" value="1"/>
</dbReference>
<keyword evidence="5 10" id="KW-0418">Kinase</keyword>
<dbReference type="Gene3D" id="1.10.510.10">
    <property type="entry name" value="Transferase(Phosphotransferase) domain 1"/>
    <property type="match status" value="1"/>
</dbReference>
<dbReference type="PANTHER" id="PTHR43289">
    <property type="entry name" value="MITOGEN-ACTIVATED PROTEIN KINASE KINASE KINASE 20-RELATED"/>
    <property type="match status" value="1"/>
</dbReference>
<feature type="domain" description="Protein kinase" evidence="9">
    <location>
        <begin position="13"/>
        <end position="243"/>
    </location>
</feature>
<evidence type="ECO:0000259" key="9">
    <source>
        <dbReference type="PROSITE" id="PS50011"/>
    </source>
</evidence>
<keyword evidence="6" id="KW-0067">ATP-binding</keyword>
<evidence type="ECO:0000313" key="13">
    <source>
        <dbReference type="Proteomes" id="UP000236729"/>
    </source>
</evidence>
<feature type="transmembrane region" description="Helical" evidence="8">
    <location>
        <begin position="257"/>
        <end position="278"/>
    </location>
</feature>
<evidence type="ECO:0000313" key="11">
    <source>
        <dbReference type="EMBL" id="SFE59188.1"/>
    </source>
</evidence>
<reference evidence="10" key="2">
    <citation type="submission" date="2016-10" db="EMBL/GenBank/DDBJ databases">
        <authorList>
            <person name="de Groot N.N."/>
        </authorList>
    </citation>
    <scope>NUCLEOTIDE SEQUENCE [LARGE SCALE GENOMIC DNA]</scope>
    <source>
        <strain evidence="10">ATCC 20501</strain>
    </source>
</reference>
<dbReference type="InterPro" id="IPR011009">
    <property type="entry name" value="Kinase-like_dom_sf"/>
</dbReference>
<keyword evidence="12" id="KW-1185">Reference proteome</keyword>
<dbReference type="SUPFAM" id="SSF56112">
    <property type="entry name" value="Protein kinase-like (PK-like)"/>
    <property type="match status" value="1"/>
</dbReference>
<dbReference type="SMART" id="SM00220">
    <property type="entry name" value="S_TKc"/>
    <property type="match status" value="1"/>
</dbReference>
<keyword evidence="3" id="KW-0808">Transferase</keyword>
<gene>
    <name evidence="10" type="ORF">SAMN02982929_02377</name>
    <name evidence="11" type="ORF">SAMN05216506_112211</name>
</gene>
<dbReference type="Proteomes" id="UP000199690">
    <property type="component" value="Unassembled WGS sequence"/>
</dbReference>
<dbReference type="EMBL" id="FOME01000012">
    <property type="protein sequence ID" value="SFE59188.1"/>
    <property type="molecule type" value="Genomic_DNA"/>
</dbReference>
<evidence type="ECO:0000256" key="1">
    <source>
        <dbReference type="ARBA" id="ARBA00012513"/>
    </source>
</evidence>
<dbReference type="AlphaFoldDB" id="A0A1H6AMF0"/>
<feature type="compositionally biased region" description="Low complexity" evidence="7">
    <location>
        <begin position="280"/>
        <end position="295"/>
    </location>
</feature>
<feature type="compositionally biased region" description="Acidic residues" evidence="7">
    <location>
        <begin position="296"/>
        <end position="335"/>
    </location>
</feature>
<evidence type="ECO:0000256" key="3">
    <source>
        <dbReference type="ARBA" id="ARBA00022679"/>
    </source>
</evidence>
<evidence type="ECO:0000256" key="5">
    <source>
        <dbReference type="ARBA" id="ARBA00022777"/>
    </source>
</evidence>
<keyword evidence="4" id="KW-0547">Nucleotide-binding</keyword>
<dbReference type="Pfam" id="PF00069">
    <property type="entry name" value="Pkinase"/>
    <property type="match status" value="1"/>
</dbReference>
<keyword evidence="8" id="KW-1133">Transmembrane helix</keyword>
<accession>A0A1I2BTE7</accession>
<dbReference type="GO" id="GO:0005524">
    <property type="term" value="F:ATP binding"/>
    <property type="evidence" value="ECO:0007669"/>
    <property type="project" value="UniProtKB-KW"/>
</dbReference>
<accession>A0A1H6AMF0</accession>
<keyword evidence="8" id="KW-0812">Transmembrane</keyword>
<protein>
    <recommendedName>
        <fullName evidence="1">non-specific serine/threonine protein kinase</fullName>
        <ecNumber evidence="1">2.7.11.1</ecNumber>
    </recommendedName>
</protein>
<dbReference type="EMBL" id="FNVB01000003">
    <property type="protein sequence ID" value="SEG49237.1"/>
    <property type="molecule type" value="Genomic_DNA"/>
</dbReference>
<reference evidence="12 13" key="1">
    <citation type="submission" date="2016-10" db="EMBL/GenBank/DDBJ databases">
        <authorList>
            <person name="Varghese N."/>
            <person name="Submissions S."/>
        </authorList>
    </citation>
    <scope>NUCLEOTIDE SEQUENCE [LARGE SCALE GENOMIC DNA]</scope>
    <source>
        <strain evidence="13">ATCC 20501</strain>
        <strain evidence="11 12">CGMCC 4.3529</strain>
    </source>
</reference>
<sequence>MAHQAEPGDLVGGRYRLVLGSGHRWRARAEDSGAEVSLERIRFSSAEEAAEYAARFERERTEREQHQAAALRACPDLVFVDDLIADDDVLWSVTRLVEGRTLTEDVSAYGPMATETVRTIARDLLKALAAAHGAGIVHGALSPAAVRLTGDGKALLTGFGTSADEQAYRAPEQDHEQHGDLFSLGATLHFALTGAPPAPPGSDMGVLRPLIARLLAEDPRQRPTAAEALALLEPPPAPAHHIAPPAAGPAPPKPYSVAPVVGLVLVVGMLIAVIIGLGRSESSSDAGSDSSAESTYSEEETTSYDETSDYETSEEETTDAEETTPEYDPTEEAFEEVEAGQCLPIYRDTDGEWVPPEPPGPVACNERHAGVFLVVSTTMSADDCESTSDDYTWWSYAGSSGTTTLCLDRVWVPRYCIPVTFNSDDTFYYGKDYTVECNGSDLPEGYDSTLLVVSVRGASEGCPHSPSWSFIADEGSSRVCLARPA</sequence>
<dbReference type="Proteomes" id="UP000236729">
    <property type="component" value="Unassembled WGS sequence"/>
</dbReference>